<dbReference type="Proteomes" id="UP000199001">
    <property type="component" value="Unassembled WGS sequence"/>
</dbReference>
<name>A0A1C6W3U4_9ACTN</name>
<feature type="compositionally biased region" description="Low complexity" evidence="1">
    <location>
        <begin position="13"/>
        <end position="24"/>
    </location>
</feature>
<keyword evidence="3" id="KW-1185">Reference proteome</keyword>
<protein>
    <submittedName>
        <fullName evidence="2">Uncharacterized protein</fullName>
    </submittedName>
</protein>
<evidence type="ECO:0000256" key="1">
    <source>
        <dbReference type="SAM" id="MobiDB-lite"/>
    </source>
</evidence>
<dbReference type="STRING" id="47855.GA0070606_6444"/>
<reference evidence="3" key="1">
    <citation type="submission" date="2016-06" db="EMBL/GenBank/DDBJ databases">
        <authorList>
            <person name="Varghese N."/>
            <person name="Submissions Spin"/>
        </authorList>
    </citation>
    <scope>NUCLEOTIDE SEQUENCE [LARGE SCALE GENOMIC DNA]</scope>
    <source>
        <strain evidence="3">DSM 43903</strain>
    </source>
</reference>
<dbReference type="AlphaFoldDB" id="A0A1C6W3U4"/>
<evidence type="ECO:0000313" key="2">
    <source>
        <dbReference type="EMBL" id="SCL73084.1"/>
    </source>
</evidence>
<feature type="region of interest" description="Disordered" evidence="1">
    <location>
        <begin position="1"/>
        <end position="24"/>
    </location>
</feature>
<proteinExistence type="predicted"/>
<sequence length="39" mass="3763">MTATALAATGHRPAQAGAGAPSPAWPYARCVAAPPSCSP</sequence>
<dbReference type="EMBL" id="FMHZ01000002">
    <property type="protein sequence ID" value="SCL73084.1"/>
    <property type="molecule type" value="Genomic_DNA"/>
</dbReference>
<gene>
    <name evidence="2" type="ORF">GA0070606_6444</name>
</gene>
<organism evidence="2 3">
    <name type="scientific">Micromonospora citrea</name>
    <dbReference type="NCBI Taxonomy" id="47855"/>
    <lineage>
        <taxon>Bacteria</taxon>
        <taxon>Bacillati</taxon>
        <taxon>Actinomycetota</taxon>
        <taxon>Actinomycetes</taxon>
        <taxon>Micromonosporales</taxon>
        <taxon>Micromonosporaceae</taxon>
        <taxon>Micromonospora</taxon>
    </lineage>
</organism>
<accession>A0A1C6W3U4</accession>
<evidence type="ECO:0000313" key="3">
    <source>
        <dbReference type="Proteomes" id="UP000199001"/>
    </source>
</evidence>